<reference evidence="2 3" key="1">
    <citation type="submission" date="2018-02" db="EMBL/GenBank/DDBJ databases">
        <title>The genomes of Aspergillus section Nigri reveals drivers in fungal speciation.</title>
        <authorList>
            <consortium name="DOE Joint Genome Institute"/>
            <person name="Vesth T.C."/>
            <person name="Nybo J."/>
            <person name="Theobald S."/>
            <person name="Brandl J."/>
            <person name="Frisvad J.C."/>
            <person name="Nielsen K.F."/>
            <person name="Lyhne E.K."/>
            <person name="Kogle M.E."/>
            <person name="Kuo A."/>
            <person name="Riley R."/>
            <person name="Clum A."/>
            <person name="Nolan M."/>
            <person name="Lipzen A."/>
            <person name="Salamov A."/>
            <person name="Henrissat B."/>
            <person name="Wiebenga A."/>
            <person name="De vries R.P."/>
            <person name="Grigoriev I.V."/>
            <person name="Mortensen U.H."/>
            <person name="Andersen M.R."/>
            <person name="Baker S.E."/>
        </authorList>
    </citation>
    <scope>NUCLEOTIDE SEQUENCE [LARGE SCALE GENOMIC DNA]</scope>
    <source>
        <strain evidence="2 3">CBS 121593</strain>
    </source>
</reference>
<feature type="region of interest" description="Disordered" evidence="1">
    <location>
        <begin position="137"/>
        <end position="170"/>
    </location>
</feature>
<dbReference type="VEuPathDB" id="FungiDB:BO80DRAFT_134210"/>
<evidence type="ECO:0000313" key="3">
    <source>
        <dbReference type="Proteomes" id="UP000249402"/>
    </source>
</evidence>
<name>A0A395HGI1_9EURO</name>
<accession>A0A395HGI1</accession>
<evidence type="ECO:0000313" key="2">
    <source>
        <dbReference type="EMBL" id="RAL05324.1"/>
    </source>
</evidence>
<organism evidence="2 3">
    <name type="scientific">Aspergillus ibericus CBS 121593</name>
    <dbReference type="NCBI Taxonomy" id="1448316"/>
    <lineage>
        <taxon>Eukaryota</taxon>
        <taxon>Fungi</taxon>
        <taxon>Dikarya</taxon>
        <taxon>Ascomycota</taxon>
        <taxon>Pezizomycotina</taxon>
        <taxon>Eurotiomycetes</taxon>
        <taxon>Eurotiomycetidae</taxon>
        <taxon>Eurotiales</taxon>
        <taxon>Aspergillaceae</taxon>
        <taxon>Aspergillus</taxon>
        <taxon>Aspergillus subgen. Circumdati</taxon>
    </lineage>
</organism>
<dbReference type="GeneID" id="37218483"/>
<gene>
    <name evidence="2" type="ORF">BO80DRAFT_134210</name>
</gene>
<dbReference type="EMBL" id="KZ824421">
    <property type="protein sequence ID" value="RAL05324.1"/>
    <property type="molecule type" value="Genomic_DNA"/>
</dbReference>
<dbReference type="AlphaFoldDB" id="A0A395HGI1"/>
<feature type="region of interest" description="Disordered" evidence="1">
    <location>
        <begin position="36"/>
        <end position="68"/>
    </location>
</feature>
<keyword evidence="3" id="KW-1185">Reference proteome</keyword>
<protein>
    <submittedName>
        <fullName evidence="2">Uncharacterized protein</fullName>
    </submittedName>
</protein>
<dbReference type="Proteomes" id="UP000249402">
    <property type="component" value="Unassembled WGS sequence"/>
</dbReference>
<dbReference type="RefSeq" id="XP_025579651.1">
    <property type="nucleotide sequence ID" value="XM_025713618.1"/>
</dbReference>
<evidence type="ECO:0000256" key="1">
    <source>
        <dbReference type="SAM" id="MobiDB-lite"/>
    </source>
</evidence>
<proteinExistence type="predicted"/>
<sequence length="185" mass="19971">MALSLATASTVPSLHSIVRVAKDGTTYLVSSRSNSSYPVRVSTNQKEHQKQHQNPPTPTGNRLRANPPNGSSSLVHPAWFVLLIFPGCLPRLLLLLCCLLTLSPLRPVLSSLPHFPPISLLPSPSLFPLPPLPSTQSQGRLSISFPPPPPTFSNLPSTGFPPSFSKDFVGGRDYLTRKQHAQPSG</sequence>